<keyword evidence="2" id="KW-0677">Repeat</keyword>
<dbReference type="InterPro" id="IPR012334">
    <property type="entry name" value="Pectin_lyas_fold"/>
</dbReference>
<dbReference type="Gene3D" id="2.160.20.10">
    <property type="entry name" value="Single-stranded right-handed beta-helix, Pectin lyase-like"/>
    <property type="match status" value="3"/>
</dbReference>
<dbReference type="InterPro" id="IPR007742">
    <property type="entry name" value="NosD_dom"/>
</dbReference>
<dbReference type="InterPro" id="IPR051550">
    <property type="entry name" value="SCF-Subunits/Alg-Epimerases"/>
</dbReference>
<feature type="domain" description="Periplasmic copper-binding protein NosD beta helix" evidence="4">
    <location>
        <begin position="363"/>
        <end position="498"/>
    </location>
</feature>
<accession>A0A0F9BRU6</accession>
<evidence type="ECO:0008006" key="7">
    <source>
        <dbReference type="Google" id="ProtNLM"/>
    </source>
</evidence>
<dbReference type="AlphaFoldDB" id="A0A0F9BRU6"/>
<proteinExistence type="predicted"/>
<dbReference type="SUPFAM" id="SSF51126">
    <property type="entry name" value="Pectin lyase-like"/>
    <property type="match status" value="2"/>
</dbReference>
<feature type="domain" description="Periplasmic copper-binding protein NosD beta helix" evidence="4">
    <location>
        <begin position="236"/>
        <end position="333"/>
    </location>
</feature>
<dbReference type="InterPro" id="IPR011050">
    <property type="entry name" value="Pectin_lyase_fold/virulence"/>
</dbReference>
<dbReference type="PANTHER" id="PTHR22990">
    <property type="entry name" value="F-BOX ONLY PROTEIN"/>
    <property type="match status" value="1"/>
</dbReference>
<evidence type="ECO:0000259" key="5">
    <source>
        <dbReference type="Pfam" id="PF13229"/>
    </source>
</evidence>
<feature type="non-terminal residue" evidence="6">
    <location>
        <position position="501"/>
    </location>
</feature>
<evidence type="ECO:0000256" key="1">
    <source>
        <dbReference type="ARBA" id="ARBA00004906"/>
    </source>
</evidence>
<feature type="domain" description="Right handed beta helix" evidence="5">
    <location>
        <begin position="79"/>
        <end position="194"/>
    </location>
</feature>
<dbReference type="SMART" id="SM00710">
    <property type="entry name" value="PbH1"/>
    <property type="match status" value="13"/>
</dbReference>
<reference evidence="6" key="1">
    <citation type="journal article" date="2015" name="Nature">
        <title>Complex archaea that bridge the gap between prokaryotes and eukaryotes.</title>
        <authorList>
            <person name="Spang A."/>
            <person name="Saw J.H."/>
            <person name="Jorgensen S.L."/>
            <person name="Zaremba-Niedzwiedzka K."/>
            <person name="Martijn J."/>
            <person name="Lind A.E."/>
            <person name="van Eijk R."/>
            <person name="Schleper C."/>
            <person name="Guy L."/>
            <person name="Ettema T.J."/>
        </authorList>
    </citation>
    <scope>NUCLEOTIDE SEQUENCE</scope>
</reference>
<evidence type="ECO:0000256" key="3">
    <source>
        <dbReference type="ARBA" id="ARBA00022786"/>
    </source>
</evidence>
<dbReference type="Pfam" id="PF05048">
    <property type="entry name" value="NosD"/>
    <property type="match status" value="2"/>
</dbReference>
<dbReference type="InterPro" id="IPR022441">
    <property type="entry name" value="Para_beta_helix_rpt-2"/>
</dbReference>
<organism evidence="6">
    <name type="scientific">marine sediment metagenome</name>
    <dbReference type="NCBI Taxonomy" id="412755"/>
    <lineage>
        <taxon>unclassified sequences</taxon>
        <taxon>metagenomes</taxon>
        <taxon>ecological metagenomes</taxon>
    </lineage>
</organism>
<gene>
    <name evidence="6" type="ORF">LCGC14_2493970</name>
</gene>
<comment type="pathway">
    <text evidence="1">Protein modification; protein ubiquitination.</text>
</comment>
<evidence type="ECO:0000313" key="6">
    <source>
        <dbReference type="EMBL" id="KKL16597.1"/>
    </source>
</evidence>
<sequence>NVSNLNLSYASMGISLFYSDNNTVSENTVTNNSYGIIMVNSDENRLIDNIFNSNVYESIYLSGSHNNELRNNNASNNGHHGIYLYRSHDNELRNNNASNNVRHGINLYQSHNNELRNNDASNNVRHGINLYQSHNNELRNNDASNNDNNGIQIDYSSNTRIIENTANSNDYGIYLFASYNSTLSKNTMLNNGFSVHGYWYGEYDDFIQNIDTSNTINGKPIYYWINQHNKQVPSDAGYVGIINSTNILVKDLSLIDNSAGVLVVNSDNSRIENVSLSQNYFGIRIIHSFNIVLSNNTILNSAYGIRFDFSSQNTLTNNIIQDSTYDSLSFDDRTTRLSDFMQNIDTSNIVNGKPVYYWINRKNEQVPSDAGFVGLVNCSNIIIRNVKLSNTAQGILLAHTNFSKIVDVDAYGIVLIKSFYNTITKNVLHSLDNRPLAAITFKWSSENYIYFNNFINLFQGLHWSRNSNNIWRSPTNITYNYNDTIHINFLGNYWIDYSEND</sequence>
<dbReference type="NCBIfam" id="TIGR03804">
    <property type="entry name" value="para_beta_helix"/>
    <property type="match status" value="5"/>
</dbReference>
<dbReference type="Pfam" id="PF13229">
    <property type="entry name" value="Beta_helix"/>
    <property type="match status" value="1"/>
</dbReference>
<dbReference type="EMBL" id="LAZR01039598">
    <property type="protein sequence ID" value="KKL16597.1"/>
    <property type="molecule type" value="Genomic_DNA"/>
</dbReference>
<comment type="caution">
    <text evidence="6">The sequence shown here is derived from an EMBL/GenBank/DDBJ whole genome shotgun (WGS) entry which is preliminary data.</text>
</comment>
<keyword evidence="3" id="KW-0833">Ubl conjugation pathway</keyword>
<dbReference type="InterPro" id="IPR006626">
    <property type="entry name" value="PbH1"/>
</dbReference>
<evidence type="ECO:0000259" key="4">
    <source>
        <dbReference type="Pfam" id="PF05048"/>
    </source>
</evidence>
<protein>
    <recommendedName>
        <fullName evidence="7">Periplasmic copper-binding protein NosD beta helix domain-containing protein</fullName>
    </recommendedName>
</protein>
<dbReference type="PANTHER" id="PTHR22990:SF15">
    <property type="entry name" value="F-BOX ONLY PROTEIN 10"/>
    <property type="match status" value="1"/>
</dbReference>
<evidence type="ECO:0000256" key="2">
    <source>
        <dbReference type="ARBA" id="ARBA00022737"/>
    </source>
</evidence>
<name>A0A0F9BRU6_9ZZZZ</name>
<dbReference type="InterPro" id="IPR039448">
    <property type="entry name" value="Beta_helix"/>
</dbReference>
<feature type="non-terminal residue" evidence="6">
    <location>
        <position position="1"/>
    </location>
</feature>